<dbReference type="AlphaFoldDB" id="A0A218UAN9"/>
<accession>A0A218UAN9</accession>
<evidence type="ECO:0000313" key="1">
    <source>
        <dbReference type="EMBL" id="OWK50793.1"/>
    </source>
</evidence>
<reference evidence="1 2" key="1">
    <citation type="submission" date="2017-05" db="EMBL/GenBank/DDBJ databases">
        <title>Genome of assembly of the Bengalese finch, Lonchura striata domestica.</title>
        <authorList>
            <person name="Colquitt B.M."/>
            <person name="Brainard M.S."/>
        </authorList>
    </citation>
    <scope>NUCLEOTIDE SEQUENCE [LARGE SCALE GENOMIC DNA]</scope>
    <source>
        <strain evidence="1">White83orange57</strain>
    </source>
</reference>
<comment type="caution">
    <text evidence="1">The sequence shown here is derived from an EMBL/GenBank/DDBJ whole genome shotgun (WGS) entry which is preliminary data.</text>
</comment>
<protein>
    <submittedName>
        <fullName evidence="1">Uncharacterized protein</fullName>
    </submittedName>
</protein>
<sequence>MKDLVFSKVKGAQLWRTITGNCLTRFH</sequence>
<dbReference type="EMBL" id="MUZQ01000501">
    <property type="protein sequence ID" value="OWK50793.1"/>
    <property type="molecule type" value="Genomic_DNA"/>
</dbReference>
<organism evidence="1 2">
    <name type="scientific">Lonchura striata</name>
    <name type="common">white-rumped munia</name>
    <dbReference type="NCBI Taxonomy" id="40157"/>
    <lineage>
        <taxon>Eukaryota</taxon>
        <taxon>Metazoa</taxon>
        <taxon>Chordata</taxon>
        <taxon>Craniata</taxon>
        <taxon>Vertebrata</taxon>
        <taxon>Euteleostomi</taxon>
        <taxon>Archelosauria</taxon>
        <taxon>Archosauria</taxon>
        <taxon>Dinosauria</taxon>
        <taxon>Saurischia</taxon>
        <taxon>Theropoda</taxon>
        <taxon>Coelurosauria</taxon>
        <taxon>Aves</taxon>
        <taxon>Neognathae</taxon>
        <taxon>Neoaves</taxon>
        <taxon>Telluraves</taxon>
        <taxon>Australaves</taxon>
        <taxon>Passeriformes</taxon>
        <taxon>Passeroidea</taxon>
        <taxon>Estrildidae</taxon>
        <taxon>Estrildinae</taxon>
        <taxon>Lonchura</taxon>
    </lineage>
</organism>
<feature type="non-terminal residue" evidence="1">
    <location>
        <position position="27"/>
    </location>
</feature>
<dbReference type="Proteomes" id="UP000197619">
    <property type="component" value="Unassembled WGS sequence"/>
</dbReference>
<name>A0A218UAN9_9PASE</name>
<keyword evidence="2" id="KW-1185">Reference proteome</keyword>
<proteinExistence type="predicted"/>
<evidence type="ECO:0000313" key="2">
    <source>
        <dbReference type="Proteomes" id="UP000197619"/>
    </source>
</evidence>
<gene>
    <name evidence="1" type="ORF">RLOC_00009306</name>
</gene>